<dbReference type="AlphaFoldDB" id="Q7NHX2"/>
<proteinExistence type="predicted"/>
<keyword evidence="2" id="KW-1185">Reference proteome</keyword>
<reference evidence="1 2" key="1">
    <citation type="journal article" date="2003" name="DNA Res.">
        <title>Complete genome structure of Gloeobacter violaceus PCC 7421, a cyanobacterium that lacks thylakoids.</title>
        <authorList>
            <person name="Nakamura Y."/>
            <person name="Kaneko T."/>
            <person name="Sato S."/>
            <person name="Mimuro M."/>
            <person name="Miyashita H."/>
            <person name="Tsuchiya T."/>
            <person name="Sasamoto S."/>
            <person name="Watanabe A."/>
            <person name="Kawashima K."/>
            <person name="Kishida Y."/>
            <person name="Kiyokawa C."/>
            <person name="Kohara M."/>
            <person name="Matsumoto M."/>
            <person name="Matsuno A."/>
            <person name="Nakazaki N."/>
            <person name="Shimpo S."/>
            <person name="Takeuchi C."/>
            <person name="Yamada M."/>
            <person name="Tabata S."/>
        </authorList>
    </citation>
    <scope>NUCLEOTIDE SEQUENCE [LARGE SCALE GENOMIC DNA]</scope>
    <source>
        <strain evidence="2">ATCC 29082 / PCC 7421</strain>
    </source>
</reference>
<dbReference type="RefSeq" id="WP_011142408.1">
    <property type="nucleotide sequence ID" value="NC_005125.1"/>
</dbReference>
<reference evidence="1 2" key="2">
    <citation type="journal article" date="2003" name="DNA Res.">
        <title>Complete genome structure of Gloeobacter violaceus PCC 7421, a cyanobacterium that lacks thylakoids (supplement).</title>
        <authorList>
            <person name="Nakamura Y."/>
            <person name="Kaneko T."/>
            <person name="Sato S."/>
            <person name="Mimuro M."/>
            <person name="Miyashita H."/>
            <person name="Tsuchiya T."/>
            <person name="Sasamoto S."/>
            <person name="Watanabe A."/>
            <person name="Kawashima K."/>
            <person name="Kishida Y."/>
            <person name="Kiyokawa C."/>
            <person name="Kohara M."/>
            <person name="Matsumoto M."/>
            <person name="Matsuno A."/>
            <person name="Nakazaki N."/>
            <person name="Shimpo S."/>
            <person name="Takeuchi C."/>
            <person name="Yamada M."/>
            <person name="Tabata S."/>
        </authorList>
    </citation>
    <scope>NUCLEOTIDE SEQUENCE [LARGE SCALE GENOMIC DNA]</scope>
    <source>
        <strain evidence="2">ATCC 29082 / PCC 7421</strain>
    </source>
</reference>
<dbReference type="OrthoDB" id="9918136at2"/>
<dbReference type="STRING" id="251221.gene:10759910"/>
<dbReference type="HOGENOM" id="CLU_2105499_0_0_3"/>
<gene>
    <name evidence="1" type="ordered locus">glr2413</name>
</gene>
<name>Q7NHX2_GLOVI</name>
<dbReference type="InParanoid" id="Q7NHX2"/>
<accession>Q7NHX2</accession>
<sequence>MEELLRIWSRLEPERCRLSSDGFEIMHCARWHPTGEGALIVALLEACDQHNFYYDIERIPVGSEEPIGNLRISVGVQKVWQYREGDRTVEKLPELLLSEYLDHWRTQILGEPRYC</sequence>
<protein>
    <submittedName>
        <fullName evidence="1">Glr2413 protein</fullName>
    </submittedName>
</protein>
<dbReference type="EMBL" id="BA000045">
    <property type="protein sequence ID" value="BAC90354.1"/>
    <property type="molecule type" value="Genomic_DNA"/>
</dbReference>
<dbReference type="KEGG" id="gvi:glr2413"/>
<evidence type="ECO:0000313" key="2">
    <source>
        <dbReference type="Proteomes" id="UP000000557"/>
    </source>
</evidence>
<organism evidence="1 2">
    <name type="scientific">Gloeobacter violaceus (strain ATCC 29082 / PCC 7421)</name>
    <dbReference type="NCBI Taxonomy" id="251221"/>
    <lineage>
        <taxon>Bacteria</taxon>
        <taxon>Bacillati</taxon>
        <taxon>Cyanobacteriota</taxon>
        <taxon>Cyanophyceae</taxon>
        <taxon>Gloeobacterales</taxon>
        <taxon>Gloeobacteraceae</taxon>
        <taxon>Gloeobacter</taxon>
    </lineage>
</organism>
<evidence type="ECO:0000313" key="1">
    <source>
        <dbReference type="EMBL" id="BAC90354.1"/>
    </source>
</evidence>
<dbReference type="Proteomes" id="UP000000557">
    <property type="component" value="Chromosome"/>
</dbReference>
<dbReference type="EnsemblBacteria" id="BAC90354">
    <property type="protein sequence ID" value="BAC90354"/>
    <property type="gene ID" value="BAC90354"/>
</dbReference>